<protein>
    <recommendedName>
        <fullName evidence="3">HTH psq-type domain-containing protein</fullName>
    </recommendedName>
</protein>
<proteinExistence type="predicted"/>
<name>A0A177KMI4_9BACI</name>
<evidence type="ECO:0000313" key="1">
    <source>
        <dbReference type="EMBL" id="OAH54638.1"/>
    </source>
</evidence>
<sequence length="353" mass="40451">MSIGRNDLCLCGSGKKYKKCCGKIEGAAILTVLVEECSNVQRELIDYAMEKHSAMLKKQFQPLLQTYETLRKNEQVFLVTFEIWAILTQVLKGNETILTEFVKRRVPSITRKRTAEIVASWTDYRFMAGVIESCEGNMYHVRDLLTDEMYTIRALKSVSLEGAFVTGALLPHESDYTFFMTDFHFEPARVGAMTKAVRELYEASPYEDTQSFFTNMFMAMMERLFNLYEEQQNVVDVPALTWLKDAHSTTADHIVESFEQEKIEQPIVQMAVLLWNYYCSKEDPTVRKPEVFTAALLSLMQSHGILDKEESKAAIASRYSISASTLSKRLKEMEVVLQEKLKPAAEVDQARQQ</sequence>
<dbReference type="InterPro" id="IPR004027">
    <property type="entry name" value="SEC_C_motif"/>
</dbReference>
<dbReference type="Gene3D" id="3.10.450.50">
    <property type="match status" value="1"/>
</dbReference>
<dbReference type="AlphaFoldDB" id="A0A177KMI4"/>
<dbReference type="SUPFAM" id="SSF103642">
    <property type="entry name" value="Sec-C motif"/>
    <property type="match status" value="1"/>
</dbReference>
<accession>A0A177KMI4</accession>
<dbReference type="Proteomes" id="UP000077271">
    <property type="component" value="Unassembled WGS sequence"/>
</dbReference>
<organism evidence="1 2">
    <name type="scientific">Domibacillus aminovorans</name>
    <dbReference type="NCBI Taxonomy" id="29332"/>
    <lineage>
        <taxon>Bacteria</taxon>
        <taxon>Bacillati</taxon>
        <taxon>Bacillota</taxon>
        <taxon>Bacilli</taxon>
        <taxon>Bacillales</taxon>
        <taxon>Bacillaceae</taxon>
        <taxon>Domibacillus</taxon>
    </lineage>
</organism>
<gene>
    <name evidence="1" type="ORF">AWH48_08600</name>
</gene>
<evidence type="ECO:0000313" key="2">
    <source>
        <dbReference type="Proteomes" id="UP000077271"/>
    </source>
</evidence>
<comment type="caution">
    <text evidence="1">The sequence shown here is derived from an EMBL/GenBank/DDBJ whole genome shotgun (WGS) entry which is preliminary data.</text>
</comment>
<dbReference type="Pfam" id="PF02810">
    <property type="entry name" value="SEC-C"/>
    <property type="match status" value="1"/>
</dbReference>
<evidence type="ECO:0008006" key="3">
    <source>
        <dbReference type="Google" id="ProtNLM"/>
    </source>
</evidence>
<dbReference type="RefSeq" id="WP_018394603.1">
    <property type="nucleotide sequence ID" value="NZ_LQWZ01000033.1"/>
</dbReference>
<reference evidence="1 2" key="1">
    <citation type="submission" date="2016-01" db="EMBL/GenBank/DDBJ databases">
        <title>Investigation of taxonomic status of Bacillus aminovorans.</title>
        <authorList>
            <person name="Verma A."/>
            <person name="Pal Y."/>
            <person name="Krishnamurthi S."/>
        </authorList>
    </citation>
    <scope>NUCLEOTIDE SEQUENCE [LARGE SCALE GENOMIC DNA]</scope>
    <source>
        <strain evidence="1 2">DSM 4337</strain>
    </source>
</reference>
<dbReference type="OrthoDB" id="6399948at2"/>
<dbReference type="EMBL" id="LQWZ01000033">
    <property type="protein sequence ID" value="OAH54638.1"/>
    <property type="molecule type" value="Genomic_DNA"/>
</dbReference>